<dbReference type="RefSeq" id="WP_089683196.1">
    <property type="nucleotide sequence ID" value="NZ_FNES01000002.1"/>
</dbReference>
<dbReference type="PANTHER" id="PTHR30529:SF1">
    <property type="entry name" value="CYTOCHROME B561 HOMOLOG 2"/>
    <property type="match status" value="1"/>
</dbReference>
<evidence type="ECO:0000256" key="3">
    <source>
        <dbReference type="ARBA" id="ARBA00022448"/>
    </source>
</evidence>
<evidence type="ECO:0000313" key="16">
    <source>
        <dbReference type="Proteomes" id="UP000198525"/>
    </source>
</evidence>
<dbReference type="OrthoDB" id="9793784at2"/>
<evidence type="ECO:0000313" key="15">
    <source>
        <dbReference type="EMBL" id="SDJ01286.1"/>
    </source>
</evidence>
<feature type="transmembrane region" description="Helical" evidence="13">
    <location>
        <begin position="81"/>
        <end position="102"/>
    </location>
</feature>
<organism evidence="15 16">
    <name type="scientific">Billgrantia gudaonensis</name>
    <dbReference type="NCBI Taxonomy" id="376427"/>
    <lineage>
        <taxon>Bacteria</taxon>
        <taxon>Pseudomonadati</taxon>
        <taxon>Pseudomonadota</taxon>
        <taxon>Gammaproteobacteria</taxon>
        <taxon>Oceanospirillales</taxon>
        <taxon>Halomonadaceae</taxon>
        <taxon>Billgrantia</taxon>
    </lineage>
</organism>
<dbReference type="GO" id="GO:0020037">
    <property type="term" value="F:heme binding"/>
    <property type="evidence" value="ECO:0007669"/>
    <property type="project" value="TreeGrafter"/>
</dbReference>
<evidence type="ECO:0000256" key="10">
    <source>
        <dbReference type="ARBA" id="ARBA00023004"/>
    </source>
</evidence>
<feature type="transmembrane region" description="Helical" evidence="13">
    <location>
        <begin position="14"/>
        <end position="36"/>
    </location>
</feature>
<dbReference type="EMBL" id="FNES01000002">
    <property type="protein sequence ID" value="SDJ01286.1"/>
    <property type="molecule type" value="Genomic_DNA"/>
</dbReference>
<dbReference type="GO" id="GO:0009055">
    <property type="term" value="F:electron transfer activity"/>
    <property type="evidence" value="ECO:0007669"/>
    <property type="project" value="InterPro"/>
</dbReference>
<comment type="subcellular location">
    <subcellularLocation>
        <location evidence="2">Cell membrane</location>
        <topology evidence="2">Multi-pass membrane protein</topology>
    </subcellularLocation>
</comment>
<keyword evidence="4" id="KW-1003">Cell membrane</keyword>
<dbReference type="GO" id="GO:0005886">
    <property type="term" value="C:plasma membrane"/>
    <property type="evidence" value="ECO:0007669"/>
    <property type="project" value="UniProtKB-SubCell"/>
</dbReference>
<evidence type="ECO:0000256" key="2">
    <source>
        <dbReference type="ARBA" id="ARBA00004651"/>
    </source>
</evidence>
<dbReference type="InterPro" id="IPR052168">
    <property type="entry name" value="Cytochrome_b561_oxidase"/>
</dbReference>
<evidence type="ECO:0000256" key="12">
    <source>
        <dbReference type="ARBA" id="ARBA00037975"/>
    </source>
</evidence>
<comment type="similarity">
    <text evidence="12">Belongs to the cytochrome b561 family.</text>
</comment>
<dbReference type="InterPro" id="IPR011577">
    <property type="entry name" value="Cyt_b561_bac/Ni-Hgenase"/>
</dbReference>
<dbReference type="GO" id="GO:0046872">
    <property type="term" value="F:metal ion binding"/>
    <property type="evidence" value="ECO:0007669"/>
    <property type="project" value="UniProtKB-KW"/>
</dbReference>
<dbReference type="PANTHER" id="PTHR30529">
    <property type="entry name" value="CYTOCHROME B561"/>
    <property type="match status" value="1"/>
</dbReference>
<keyword evidence="6 13" id="KW-0812">Transmembrane</keyword>
<keyword evidence="7" id="KW-0479">Metal-binding</keyword>
<dbReference type="Proteomes" id="UP000198525">
    <property type="component" value="Unassembled WGS sequence"/>
</dbReference>
<comment type="cofactor">
    <cofactor evidence="1">
        <name>heme b</name>
        <dbReference type="ChEBI" id="CHEBI:60344"/>
    </cofactor>
</comment>
<keyword evidence="16" id="KW-1185">Reference proteome</keyword>
<name>A0A1G8Q9Q0_9GAMM</name>
<dbReference type="AlphaFoldDB" id="A0A1G8Q9Q0"/>
<gene>
    <name evidence="15" type="ORF">SAMN04487954_102338</name>
</gene>
<evidence type="ECO:0000256" key="11">
    <source>
        <dbReference type="ARBA" id="ARBA00023136"/>
    </source>
</evidence>
<evidence type="ECO:0000256" key="9">
    <source>
        <dbReference type="ARBA" id="ARBA00022989"/>
    </source>
</evidence>
<reference evidence="15 16" key="1">
    <citation type="submission" date="2016-10" db="EMBL/GenBank/DDBJ databases">
        <authorList>
            <person name="de Groot N.N."/>
        </authorList>
    </citation>
    <scope>NUCLEOTIDE SEQUENCE [LARGE SCALE GENOMIC DNA]</scope>
    <source>
        <strain evidence="15 16">CGMCC 1.6133</strain>
    </source>
</reference>
<dbReference type="InterPro" id="IPR016174">
    <property type="entry name" value="Di-haem_cyt_TM"/>
</dbReference>
<dbReference type="SUPFAM" id="SSF81342">
    <property type="entry name" value="Transmembrane di-heme cytochromes"/>
    <property type="match status" value="1"/>
</dbReference>
<evidence type="ECO:0000256" key="6">
    <source>
        <dbReference type="ARBA" id="ARBA00022692"/>
    </source>
</evidence>
<keyword evidence="5" id="KW-0349">Heme</keyword>
<keyword evidence="9 13" id="KW-1133">Transmembrane helix</keyword>
<keyword evidence="11 13" id="KW-0472">Membrane</keyword>
<keyword evidence="3" id="KW-0813">Transport</keyword>
<keyword evidence="8" id="KW-0249">Electron transport</keyword>
<evidence type="ECO:0000256" key="1">
    <source>
        <dbReference type="ARBA" id="ARBA00001970"/>
    </source>
</evidence>
<dbReference type="STRING" id="376427.SAMN04487954_102338"/>
<dbReference type="Pfam" id="PF01292">
    <property type="entry name" value="Ni_hydr_CYTB"/>
    <property type="match status" value="1"/>
</dbReference>
<dbReference type="GO" id="GO:0022904">
    <property type="term" value="P:respiratory electron transport chain"/>
    <property type="evidence" value="ECO:0007669"/>
    <property type="project" value="InterPro"/>
</dbReference>
<keyword evidence="10" id="KW-0408">Iron</keyword>
<evidence type="ECO:0000256" key="4">
    <source>
        <dbReference type="ARBA" id="ARBA00022475"/>
    </source>
</evidence>
<evidence type="ECO:0000256" key="5">
    <source>
        <dbReference type="ARBA" id="ARBA00022617"/>
    </source>
</evidence>
<feature type="transmembrane region" description="Helical" evidence="13">
    <location>
        <begin position="51"/>
        <end position="69"/>
    </location>
</feature>
<feature type="domain" description="Cytochrome b561 bacterial/Ni-hydrogenase" evidence="14">
    <location>
        <begin position="7"/>
        <end position="172"/>
    </location>
</feature>
<accession>A0A1G8Q9Q0</accession>
<proteinExistence type="inferred from homology"/>
<evidence type="ECO:0000259" key="14">
    <source>
        <dbReference type="Pfam" id="PF01292"/>
    </source>
</evidence>
<sequence>MSTEATHYGRLTRYLHWAMAVLFAWQFASAGAHAWLEDTAVEAFLWASHKPLGLLLMLLAIVRVVWGVLDRGHRPPAVNAWASLGHLALYLLMIAVPAVALIRQYGSGRAFEPFGIPLMSGFEGEIEWMTAIGSNFHGLFGWVLLVLVVGHVAMALWHRHVGNPEVMSRITGRGID</sequence>
<evidence type="ECO:0000256" key="7">
    <source>
        <dbReference type="ARBA" id="ARBA00022723"/>
    </source>
</evidence>
<protein>
    <submittedName>
        <fullName evidence="15">Cytochrome b561</fullName>
    </submittedName>
</protein>
<evidence type="ECO:0000256" key="13">
    <source>
        <dbReference type="SAM" id="Phobius"/>
    </source>
</evidence>
<feature type="transmembrane region" description="Helical" evidence="13">
    <location>
        <begin position="139"/>
        <end position="157"/>
    </location>
</feature>
<evidence type="ECO:0000256" key="8">
    <source>
        <dbReference type="ARBA" id="ARBA00022982"/>
    </source>
</evidence>